<organism evidence="1">
    <name type="scientific">viral metagenome</name>
    <dbReference type="NCBI Taxonomy" id="1070528"/>
    <lineage>
        <taxon>unclassified sequences</taxon>
        <taxon>metagenomes</taxon>
        <taxon>organismal metagenomes</taxon>
    </lineage>
</organism>
<dbReference type="AlphaFoldDB" id="A0A6C0IEN3"/>
<name>A0A6C0IEN3_9ZZZZ</name>
<proteinExistence type="predicted"/>
<protein>
    <submittedName>
        <fullName evidence="1">Uncharacterized protein</fullName>
    </submittedName>
</protein>
<accession>A0A6C0IEN3</accession>
<sequence length="277" mass="33049">MHKNNYIPNKIKQPGQCCIHCGKSYKLKTNLNKHTNLCELLSKSKRNKSCLVIEDEEEIPSQQNMYKMLLEMAQKYSALEEKMNEVNKWVNKKKKKINVLEWLNTNITPLLLFENLSEKIIVTDDDINFLLNNTFYDTINELFTKTIYVKNENGNDTNETIYPIFALIQKSNTIYIYDKSIDNNNNNNVWQECTREKLVKFLNIIHIKISKHFYNWKKSKMNEINNDENFDTICDKTLIKLMNIDFKQDTILSKIKSQMYNKLKTDMKMLIEYEFEF</sequence>
<evidence type="ECO:0000313" key="1">
    <source>
        <dbReference type="EMBL" id="QHT91219.1"/>
    </source>
</evidence>
<reference evidence="1" key="1">
    <citation type="journal article" date="2020" name="Nature">
        <title>Giant virus diversity and host interactions through global metagenomics.</title>
        <authorList>
            <person name="Schulz F."/>
            <person name="Roux S."/>
            <person name="Paez-Espino D."/>
            <person name="Jungbluth S."/>
            <person name="Walsh D.A."/>
            <person name="Denef V.J."/>
            <person name="McMahon K.D."/>
            <person name="Konstantinidis K.T."/>
            <person name="Eloe-Fadrosh E.A."/>
            <person name="Kyrpides N.C."/>
            <person name="Woyke T."/>
        </authorList>
    </citation>
    <scope>NUCLEOTIDE SEQUENCE</scope>
    <source>
        <strain evidence="1">GVMAG-M-3300023184-72</strain>
    </source>
</reference>
<dbReference type="EMBL" id="MN740164">
    <property type="protein sequence ID" value="QHT91219.1"/>
    <property type="molecule type" value="Genomic_DNA"/>
</dbReference>